<evidence type="ECO:0000313" key="2">
    <source>
        <dbReference type="Proteomes" id="UP001160148"/>
    </source>
</evidence>
<gene>
    <name evidence="1" type="ORF">MEUPH1_LOCUS6369</name>
</gene>
<accession>A0AAV0W218</accession>
<comment type="caution">
    <text evidence="1">The sequence shown here is derived from an EMBL/GenBank/DDBJ whole genome shotgun (WGS) entry which is preliminary data.</text>
</comment>
<dbReference type="EMBL" id="CARXXK010000001">
    <property type="protein sequence ID" value="CAI6349848.1"/>
    <property type="molecule type" value="Genomic_DNA"/>
</dbReference>
<dbReference type="AlphaFoldDB" id="A0AAV0W218"/>
<keyword evidence="2" id="KW-1185">Reference proteome</keyword>
<protein>
    <submittedName>
        <fullName evidence="1">Uncharacterized protein</fullName>
    </submittedName>
</protein>
<reference evidence="1 2" key="1">
    <citation type="submission" date="2023-01" db="EMBL/GenBank/DDBJ databases">
        <authorList>
            <person name="Whitehead M."/>
        </authorList>
    </citation>
    <scope>NUCLEOTIDE SEQUENCE [LARGE SCALE GENOMIC DNA]</scope>
</reference>
<dbReference type="Proteomes" id="UP001160148">
    <property type="component" value="Unassembled WGS sequence"/>
</dbReference>
<name>A0AAV0W218_9HEMI</name>
<sequence>MISTRELRMQLRDILISLPGQLKLPFDVNYISLYELSKTSKLAIVYINGTLVLELVIPLLNPVELTLYHIIKLPVRKEQLYMHLTPECEYMAISKTHEYYLTISVNHLMNRKN</sequence>
<evidence type="ECO:0000313" key="1">
    <source>
        <dbReference type="EMBL" id="CAI6349848.1"/>
    </source>
</evidence>
<proteinExistence type="predicted"/>
<organism evidence="1 2">
    <name type="scientific">Macrosiphum euphorbiae</name>
    <name type="common">potato aphid</name>
    <dbReference type="NCBI Taxonomy" id="13131"/>
    <lineage>
        <taxon>Eukaryota</taxon>
        <taxon>Metazoa</taxon>
        <taxon>Ecdysozoa</taxon>
        <taxon>Arthropoda</taxon>
        <taxon>Hexapoda</taxon>
        <taxon>Insecta</taxon>
        <taxon>Pterygota</taxon>
        <taxon>Neoptera</taxon>
        <taxon>Paraneoptera</taxon>
        <taxon>Hemiptera</taxon>
        <taxon>Sternorrhyncha</taxon>
        <taxon>Aphidomorpha</taxon>
        <taxon>Aphidoidea</taxon>
        <taxon>Aphididae</taxon>
        <taxon>Macrosiphini</taxon>
        <taxon>Macrosiphum</taxon>
    </lineage>
</organism>